<keyword evidence="1" id="KW-0813">Transport</keyword>
<dbReference type="InterPro" id="IPR044399">
    <property type="entry name" value="Mb-like_M"/>
</dbReference>
<dbReference type="Proteomes" id="UP000695000">
    <property type="component" value="Unplaced"/>
</dbReference>
<evidence type="ECO:0000259" key="3">
    <source>
        <dbReference type="PROSITE" id="PS01033"/>
    </source>
</evidence>
<keyword evidence="1" id="KW-0479">Metal-binding</keyword>
<sequence length="159" mass="17984">MKTLILLFAFVALATCNKCGPLQKLKVKQQWSVAFGTDHHRIDFGIAIWRGLFRQEPEARKMFKRVNGEDLYSGAFRAHSMRVLGGLNMVISAIDNDDIAKFVLSHLHEDHVDRHVPGNYYQAMKNSLMKVIPAAIGRCFDHDAWEACMDVIINGIKGN</sequence>
<keyword evidence="2" id="KW-0732">Signal</keyword>
<comment type="similarity">
    <text evidence="1">Belongs to the globin family.</text>
</comment>
<evidence type="ECO:0000313" key="5">
    <source>
        <dbReference type="RefSeq" id="XP_017773437.1"/>
    </source>
</evidence>
<name>A0ABM1MFT7_NICVS</name>
<dbReference type="RefSeq" id="XP_017773437.1">
    <property type="nucleotide sequence ID" value="XM_017917948.1"/>
</dbReference>
<feature type="domain" description="Globin" evidence="3">
    <location>
        <begin position="18"/>
        <end position="159"/>
    </location>
</feature>
<reference evidence="5" key="1">
    <citation type="submission" date="2025-08" db="UniProtKB">
        <authorList>
            <consortium name="RefSeq"/>
        </authorList>
    </citation>
    <scope>IDENTIFICATION</scope>
    <source>
        <tissue evidence="5">Whole Larva</tissue>
    </source>
</reference>
<accession>A0ABM1MFT7</accession>
<dbReference type="SUPFAM" id="SSF46458">
    <property type="entry name" value="Globin-like"/>
    <property type="match status" value="1"/>
</dbReference>
<keyword evidence="1" id="KW-0349">Heme</keyword>
<dbReference type="GeneID" id="108560417"/>
<evidence type="ECO:0000313" key="4">
    <source>
        <dbReference type="Proteomes" id="UP000695000"/>
    </source>
</evidence>
<dbReference type="PROSITE" id="PS01033">
    <property type="entry name" value="GLOBIN"/>
    <property type="match status" value="1"/>
</dbReference>
<evidence type="ECO:0000256" key="2">
    <source>
        <dbReference type="SAM" id="SignalP"/>
    </source>
</evidence>
<keyword evidence="4" id="KW-1185">Reference proteome</keyword>
<dbReference type="CDD" id="cd01040">
    <property type="entry name" value="Mb-like"/>
    <property type="match status" value="1"/>
</dbReference>
<gene>
    <name evidence="5" type="primary">LOC108560417</name>
</gene>
<feature type="signal peptide" evidence="2">
    <location>
        <begin position="1"/>
        <end position="16"/>
    </location>
</feature>
<evidence type="ECO:0000256" key="1">
    <source>
        <dbReference type="RuleBase" id="RU000356"/>
    </source>
</evidence>
<dbReference type="InterPro" id="IPR000971">
    <property type="entry name" value="Globin"/>
</dbReference>
<keyword evidence="1" id="KW-0561">Oxygen transport</keyword>
<dbReference type="InterPro" id="IPR009050">
    <property type="entry name" value="Globin-like_sf"/>
</dbReference>
<dbReference type="Pfam" id="PF00042">
    <property type="entry name" value="Globin"/>
    <property type="match status" value="1"/>
</dbReference>
<dbReference type="InterPro" id="IPR014610">
    <property type="entry name" value="Haemoglobin_extracell"/>
</dbReference>
<organism evidence="4 5">
    <name type="scientific">Nicrophorus vespilloides</name>
    <name type="common">Boreal carrion beetle</name>
    <dbReference type="NCBI Taxonomy" id="110193"/>
    <lineage>
        <taxon>Eukaryota</taxon>
        <taxon>Metazoa</taxon>
        <taxon>Ecdysozoa</taxon>
        <taxon>Arthropoda</taxon>
        <taxon>Hexapoda</taxon>
        <taxon>Insecta</taxon>
        <taxon>Pterygota</taxon>
        <taxon>Neoptera</taxon>
        <taxon>Endopterygota</taxon>
        <taxon>Coleoptera</taxon>
        <taxon>Polyphaga</taxon>
        <taxon>Staphyliniformia</taxon>
        <taxon>Silphidae</taxon>
        <taxon>Nicrophorinae</taxon>
        <taxon>Nicrophorus</taxon>
    </lineage>
</organism>
<dbReference type="InterPro" id="IPR012292">
    <property type="entry name" value="Globin/Proto"/>
</dbReference>
<protein>
    <submittedName>
        <fullName evidence="5">Extracellular globin-2A-like</fullName>
    </submittedName>
</protein>
<dbReference type="Gene3D" id="1.10.490.10">
    <property type="entry name" value="Globins"/>
    <property type="match status" value="1"/>
</dbReference>
<dbReference type="PIRSF" id="PIRSF036517">
    <property type="entry name" value="Ext_hemo"/>
    <property type="match status" value="1"/>
</dbReference>
<proteinExistence type="inferred from homology"/>
<keyword evidence="1" id="KW-0408">Iron</keyword>
<feature type="chain" id="PRO_5045233637" evidence="2">
    <location>
        <begin position="17"/>
        <end position="159"/>
    </location>
</feature>